<evidence type="ECO:0000259" key="1">
    <source>
        <dbReference type="Pfam" id="PF07693"/>
    </source>
</evidence>
<organism evidence="2 3">
    <name type="scientific">Limosilactobacillus alvi</name>
    <dbReference type="NCBI Taxonomy" id="990412"/>
    <lineage>
        <taxon>Bacteria</taxon>
        <taxon>Bacillati</taxon>
        <taxon>Bacillota</taxon>
        <taxon>Bacilli</taxon>
        <taxon>Lactobacillales</taxon>
        <taxon>Lactobacillaceae</taxon>
        <taxon>Limosilactobacillus</taxon>
    </lineage>
</organism>
<sequence length="454" mass="52167">MQQFDLQPTDKNIQESITNDTTGRNFYLAKFITLLNNQTGPWSVALDASWGSGKTFFVKECQLVLNICTTDNNLSGNSIIAKLFDPKGLSEITKIPYNTVYFDAWENDNDIDPVLSIINSISLSSWKDTAVRSINILLDIASKISAITLHVDPKSYIDSIRSNLKGSNTEEELKQKFSTELSRLIPQGGRLVIFIDELDRCKPTYAVKLLERIKHYFTNENVTFVFSVDLSELQNTVKHFYGEQFDGLQYLDRFFDLVIPLPEPDIEKYYQKTNGILEVSALYNSDQNYFKDVCKSIIKHFGFSIREINHFYLRLNSAIYNSLDKLLNSRTLLPNESNGRFVLVEFILPIMVALNMHNTDEYRQFINGNNMDILIPLLVKTDFFDRYCEINKSEDDGEQELTNIVQKLYQAIFNPTQDSLPALIINDHIAIEYPSRYRKDLIDSSSLLSGNSKY</sequence>
<keyword evidence="3" id="KW-1185">Reference proteome</keyword>
<dbReference type="RefSeq" id="WP_204776769.1">
    <property type="nucleotide sequence ID" value="NZ_JACJJQ010000031.1"/>
</dbReference>
<dbReference type="Pfam" id="PF07693">
    <property type="entry name" value="KAP_NTPase"/>
    <property type="match status" value="1"/>
</dbReference>
<dbReference type="EMBL" id="JACJJQ010000031">
    <property type="protein sequence ID" value="MBM6754483.1"/>
    <property type="molecule type" value="Genomic_DNA"/>
</dbReference>
<dbReference type="Proteomes" id="UP000776629">
    <property type="component" value="Unassembled WGS sequence"/>
</dbReference>
<dbReference type="SUPFAM" id="SSF52540">
    <property type="entry name" value="P-loop containing nucleoside triphosphate hydrolases"/>
    <property type="match status" value="1"/>
</dbReference>
<name>A0ABS2EQ23_9LACO</name>
<proteinExistence type="predicted"/>
<accession>A0ABS2EQ23</accession>
<gene>
    <name evidence="2" type="ORF">H5993_06905</name>
</gene>
<reference evidence="2 3" key="1">
    <citation type="journal article" date="2021" name="Sci. Rep.">
        <title>The distribution of antibiotic resistance genes in chicken gut microbiota commensals.</title>
        <authorList>
            <person name="Juricova H."/>
            <person name="Matiasovicova J."/>
            <person name="Kubasova T."/>
            <person name="Cejkova D."/>
            <person name="Rychlik I."/>
        </authorList>
    </citation>
    <scope>NUCLEOTIDE SEQUENCE [LARGE SCALE GENOMIC DNA]</scope>
    <source>
        <strain evidence="2 3">An810</strain>
    </source>
</reference>
<evidence type="ECO:0000313" key="2">
    <source>
        <dbReference type="EMBL" id="MBM6754483.1"/>
    </source>
</evidence>
<dbReference type="InterPro" id="IPR027417">
    <property type="entry name" value="P-loop_NTPase"/>
</dbReference>
<dbReference type="InterPro" id="IPR011646">
    <property type="entry name" value="KAP_P-loop"/>
</dbReference>
<protein>
    <recommendedName>
        <fullName evidence="1">KAP NTPase domain-containing protein</fullName>
    </recommendedName>
</protein>
<feature type="domain" description="KAP NTPase" evidence="1">
    <location>
        <begin position="27"/>
        <end position="268"/>
    </location>
</feature>
<evidence type="ECO:0000313" key="3">
    <source>
        <dbReference type="Proteomes" id="UP000776629"/>
    </source>
</evidence>
<dbReference type="Gene3D" id="3.40.50.300">
    <property type="entry name" value="P-loop containing nucleotide triphosphate hydrolases"/>
    <property type="match status" value="1"/>
</dbReference>
<comment type="caution">
    <text evidence="2">The sequence shown here is derived from an EMBL/GenBank/DDBJ whole genome shotgun (WGS) entry which is preliminary data.</text>
</comment>